<proteinExistence type="predicted"/>
<sequence>MKTTKCFSLLLILLYLLSGCSDDDDYSDVDGLPPTISLASSTIQTEPGREFLIEAKIEDKDGLRSINLKNAAFQLDKTIDLTLDSIVYSFDLSYKFKTAKTLEGDNFPLEITTTDLGGRTTTETITVTMDGDFTSPVFTLAPDNDITVLLKSETRLNIKFTVEDDKALSIVYINIPELDYSQEVTTFTNSGKALVYDDPLTLPSKLATYNLEIRAVDKAGHETVKNSIITVSEMPDFPKMYLADVATVEELNSDVFGVPMRIERTAAYEYKANYYNEKAGTEIFFLPQKSDFTPICFGLDPVDNTKLTDDPSIAQPIVLTQANVYYEITFNVQTAAYNIKTYSIADAIDPVPHKFGSVSLDTWGDGGSWLQEFYFGYMTSSPKEVVKFKQDATNPHLYSLSAPLALEAGEKMNFIIHNWHSDGWWNYCTWRVDDSDEPETFGYYGNFKNPLWTKPNTTLDNWAKPTVKQTGSYKLYFDAHLGRGKLVRE</sequence>
<keyword evidence="1" id="KW-0732">Signal</keyword>
<evidence type="ECO:0000313" key="2">
    <source>
        <dbReference type="EMBL" id="SHG38370.1"/>
    </source>
</evidence>
<dbReference type="Proteomes" id="UP000184480">
    <property type="component" value="Unassembled WGS sequence"/>
</dbReference>
<feature type="signal peptide" evidence="1">
    <location>
        <begin position="1"/>
        <end position="23"/>
    </location>
</feature>
<evidence type="ECO:0000313" key="3">
    <source>
        <dbReference type="Proteomes" id="UP000184480"/>
    </source>
</evidence>
<feature type="chain" id="PRO_5009911341" evidence="1">
    <location>
        <begin position="24"/>
        <end position="489"/>
    </location>
</feature>
<name>A0A1M5JDM7_9BACT</name>
<reference evidence="3" key="1">
    <citation type="submission" date="2016-11" db="EMBL/GenBank/DDBJ databases">
        <authorList>
            <person name="Varghese N."/>
            <person name="Submissions S."/>
        </authorList>
    </citation>
    <scope>NUCLEOTIDE SEQUENCE [LARGE SCALE GENOMIC DNA]</scope>
    <source>
        <strain evidence="3">DSM 27370</strain>
    </source>
</reference>
<dbReference type="EMBL" id="FQUC01000023">
    <property type="protein sequence ID" value="SHG38370.1"/>
    <property type="molecule type" value="Genomic_DNA"/>
</dbReference>
<dbReference type="OrthoDB" id="1037481at2"/>
<keyword evidence="3" id="KW-1185">Reference proteome</keyword>
<evidence type="ECO:0000256" key="1">
    <source>
        <dbReference type="SAM" id="SignalP"/>
    </source>
</evidence>
<dbReference type="PROSITE" id="PS51257">
    <property type="entry name" value="PROKAR_LIPOPROTEIN"/>
    <property type="match status" value="1"/>
</dbReference>
<organism evidence="2 3">
    <name type="scientific">Dysgonomonas macrotermitis</name>
    <dbReference type="NCBI Taxonomy" id="1346286"/>
    <lineage>
        <taxon>Bacteria</taxon>
        <taxon>Pseudomonadati</taxon>
        <taxon>Bacteroidota</taxon>
        <taxon>Bacteroidia</taxon>
        <taxon>Bacteroidales</taxon>
        <taxon>Dysgonomonadaceae</taxon>
        <taxon>Dysgonomonas</taxon>
    </lineage>
</organism>
<dbReference type="AlphaFoldDB" id="A0A1M5JDM7"/>
<gene>
    <name evidence="2" type="ORF">SAMN05444362_1238</name>
</gene>
<dbReference type="RefSeq" id="WP_062184563.1">
    <property type="nucleotide sequence ID" value="NZ_BBXL01000028.1"/>
</dbReference>
<dbReference type="STRING" id="1346286.SAMN05444362_1238"/>
<protein>
    <submittedName>
        <fullName evidence="2">Uncharacterized protein</fullName>
    </submittedName>
</protein>
<accession>A0A1M5JDM7</accession>